<feature type="non-terminal residue" evidence="1">
    <location>
        <position position="144"/>
    </location>
</feature>
<proteinExistence type="predicted"/>
<protein>
    <submittedName>
        <fullName evidence="1">Uncharacterized protein</fullName>
    </submittedName>
</protein>
<dbReference type="AlphaFoldDB" id="A0A922IEU7"/>
<dbReference type="EMBL" id="ASGP02000001">
    <property type="protein sequence ID" value="KAH9528014.1"/>
    <property type="molecule type" value="Genomic_DNA"/>
</dbReference>
<reference evidence="1" key="2">
    <citation type="journal article" date="2022" name="Res Sq">
        <title>Comparative Genomics Reveals Insights into the Divergent Evolution of Astigmatic Mites and Household Pest Adaptations.</title>
        <authorList>
            <person name="Xiong Q."/>
            <person name="Wan A.T.-Y."/>
            <person name="Liu X.-Y."/>
            <person name="Fung C.S.-H."/>
            <person name="Xiao X."/>
            <person name="Malainual N."/>
            <person name="Hou J."/>
            <person name="Wang L."/>
            <person name="Wang M."/>
            <person name="Yang K."/>
            <person name="Cui Y."/>
            <person name="Leung E."/>
            <person name="Nong W."/>
            <person name="Shin S.-K."/>
            <person name="Au S."/>
            <person name="Jeong K.Y."/>
            <person name="Chew F.T."/>
            <person name="Hui J."/>
            <person name="Leung T.F."/>
            <person name="Tungtrongchitr A."/>
            <person name="Zhong N."/>
            <person name="Liu Z."/>
            <person name="Tsui S."/>
        </authorList>
    </citation>
    <scope>NUCLEOTIDE SEQUENCE</scope>
    <source>
        <strain evidence="1">Derf</strain>
        <tissue evidence="1">Whole organism</tissue>
    </source>
</reference>
<reference evidence="1" key="1">
    <citation type="submission" date="2013-05" db="EMBL/GenBank/DDBJ databases">
        <authorList>
            <person name="Yim A.K.Y."/>
            <person name="Chan T.F."/>
            <person name="Ji K.M."/>
            <person name="Liu X.Y."/>
            <person name="Zhou J.W."/>
            <person name="Li R.Q."/>
            <person name="Yang K.Y."/>
            <person name="Li J."/>
            <person name="Li M."/>
            <person name="Law P.T.W."/>
            <person name="Wu Y.L."/>
            <person name="Cai Z.L."/>
            <person name="Qin H."/>
            <person name="Bao Y."/>
            <person name="Leung R.K.K."/>
            <person name="Ng P.K.S."/>
            <person name="Zou J."/>
            <person name="Zhong X.J."/>
            <person name="Ran P.X."/>
            <person name="Zhong N.S."/>
            <person name="Liu Z.G."/>
            <person name="Tsui S.K.W."/>
        </authorList>
    </citation>
    <scope>NUCLEOTIDE SEQUENCE</scope>
    <source>
        <strain evidence="1">Derf</strain>
        <tissue evidence="1">Whole organism</tissue>
    </source>
</reference>
<accession>A0A922IEU7</accession>
<gene>
    <name evidence="1" type="ORF">DERF_001989</name>
</gene>
<evidence type="ECO:0000313" key="2">
    <source>
        <dbReference type="Proteomes" id="UP000790347"/>
    </source>
</evidence>
<comment type="caution">
    <text evidence="1">The sequence shown here is derived from an EMBL/GenBank/DDBJ whole genome shotgun (WGS) entry which is preliminary data.</text>
</comment>
<sequence>MFCSHSFDLFLAVEISVSCYFLLHIQFIHSLYLVDDLNDDEDWFIHSFYRTNNNSMKKKKKKKVQEHSVSVFIFHNEDDVYGVHLLDKKKNKNPKFEFGPTKDNDNDDDDVRPSLTFELRYCYVGIILSIMIIAPVKNTHHHHH</sequence>
<evidence type="ECO:0000313" key="1">
    <source>
        <dbReference type="EMBL" id="KAH9528014.1"/>
    </source>
</evidence>
<organism evidence="1 2">
    <name type="scientific">Dermatophagoides farinae</name>
    <name type="common">American house dust mite</name>
    <dbReference type="NCBI Taxonomy" id="6954"/>
    <lineage>
        <taxon>Eukaryota</taxon>
        <taxon>Metazoa</taxon>
        <taxon>Ecdysozoa</taxon>
        <taxon>Arthropoda</taxon>
        <taxon>Chelicerata</taxon>
        <taxon>Arachnida</taxon>
        <taxon>Acari</taxon>
        <taxon>Acariformes</taxon>
        <taxon>Sarcoptiformes</taxon>
        <taxon>Astigmata</taxon>
        <taxon>Psoroptidia</taxon>
        <taxon>Analgoidea</taxon>
        <taxon>Pyroglyphidae</taxon>
        <taxon>Dermatophagoidinae</taxon>
        <taxon>Dermatophagoides</taxon>
    </lineage>
</organism>
<name>A0A922IEU7_DERFA</name>
<dbReference type="Proteomes" id="UP000790347">
    <property type="component" value="Unassembled WGS sequence"/>
</dbReference>
<keyword evidence="2" id="KW-1185">Reference proteome</keyword>